<dbReference type="GO" id="GO:0003676">
    <property type="term" value="F:nucleic acid binding"/>
    <property type="evidence" value="ECO:0007669"/>
    <property type="project" value="InterPro"/>
</dbReference>
<protein>
    <submittedName>
        <fullName evidence="5">Acid phosphatase</fullName>
    </submittedName>
</protein>
<dbReference type="CDD" id="cd09279">
    <property type="entry name" value="RNase_HI_like"/>
    <property type="match status" value="1"/>
</dbReference>
<feature type="active site" description="Tele-phosphohistidine intermediate" evidence="1">
    <location>
        <position position="162"/>
    </location>
</feature>
<dbReference type="PANTHER" id="PTHR48100:SF1">
    <property type="entry name" value="HISTIDINE PHOSPHATASE FAMILY PROTEIN-RELATED"/>
    <property type="match status" value="1"/>
</dbReference>
<dbReference type="InterPro" id="IPR036397">
    <property type="entry name" value="RNaseH_sf"/>
</dbReference>
<dbReference type="InterPro" id="IPR014636">
    <property type="entry name" value="RNaseH/PGlycerate_mutase"/>
</dbReference>
<dbReference type="PANTHER" id="PTHR48100">
    <property type="entry name" value="BROAD-SPECIFICITY PHOSPHATASE YOR283W-RELATED"/>
    <property type="match status" value="1"/>
</dbReference>
<name>A0A073BC60_9PSEU</name>
<dbReference type="InterPro" id="IPR050275">
    <property type="entry name" value="PGM_Phosphatase"/>
</dbReference>
<evidence type="ECO:0000256" key="1">
    <source>
        <dbReference type="PIRSR" id="PIRSR036922-1"/>
    </source>
</evidence>
<dbReference type="Pfam" id="PF13456">
    <property type="entry name" value="RVT_3"/>
    <property type="match status" value="1"/>
</dbReference>
<reference evidence="5 6" key="1">
    <citation type="submission" date="2014-06" db="EMBL/GenBank/DDBJ databases">
        <title>Saccharopolyspora rectivirgula DSM-43113 Genome sequencing.</title>
        <authorList>
            <person name="Barrera C."/>
            <person name="Millon L."/>
            <person name="Rognon B."/>
            <person name="Zaugg C."/>
            <person name="Monod M."/>
        </authorList>
    </citation>
    <scope>NUCLEOTIDE SEQUENCE [LARGE SCALE GENOMIC DNA]</scope>
    <source>
        <strain evidence="5 6">DSM 43113</strain>
    </source>
</reference>
<evidence type="ECO:0000256" key="3">
    <source>
        <dbReference type="PIRSR" id="PIRSR613078-2"/>
    </source>
</evidence>
<dbReference type="Gene3D" id="3.30.420.10">
    <property type="entry name" value="Ribonuclease H-like superfamily/Ribonuclease H"/>
    <property type="match status" value="1"/>
</dbReference>
<dbReference type="SUPFAM" id="SSF53098">
    <property type="entry name" value="Ribonuclease H-like"/>
    <property type="match status" value="1"/>
</dbReference>
<evidence type="ECO:0000313" key="5">
    <source>
        <dbReference type="EMBL" id="KEI45359.1"/>
    </source>
</evidence>
<gene>
    <name evidence="5" type="ORF">GU90_04420</name>
</gene>
<sequence>MSGRFVVEADGGSRGNPGVAGCGAVVRGPEGEVLAERSISLGTTTNNVAEYQGLIAGLRAAAELGADTVDVRMDSKLVVEQMSGRWRVKQPHLQPLVAQATELVGGFAQVSFTWVPRAENAHADRLANEAMDAAASGEQPRDRERAPAVGDEATTRLVLLRHAQTDFSVEGRYCGRGDPQLTRVGWQQARLLARRVAKLPNLPTSGSVVLSSPLRRARQTADEVAGEIGGETVVHDALREADFGEWEGLTFAEAAQRDPELHRKWLSDPSVPPPGGESLDAVHRRVAALRDELVDRYAGRTAVVVSHTTPLKALLRLGLGAGPEVFFRLRLDLASLSIVEFYADGHASVRLVNDTSHLA</sequence>
<dbReference type="Gene3D" id="3.40.50.1240">
    <property type="entry name" value="Phosphoglycerate mutase-like"/>
    <property type="match status" value="1"/>
</dbReference>
<dbReference type="GO" id="GO:0005737">
    <property type="term" value="C:cytoplasm"/>
    <property type="evidence" value="ECO:0007669"/>
    <property type="project" value="TreeGrafter"/>
</dbReference>
<dbReference type="GO" id="GO:0004523">
    <property type="term" value="F:RNA-DNA hybrid ribonuclease activity"/>
    <property type="evidence" value="ECO:0007669"/>
    <property type="project" value="InterPro"/>
</dbReference>
<evidence type="ECO:0000256" key="2">
    <source>
        <dbReference type="PIRSR" id="PIRSR613078-1"/>
    </source>
</evidence>
<dbReference type="CDD" id="cd07067">
    <property type="entry name" value="HP_PGM_like"/>
    <property type="match status" value="1"/>
</dbReference>
<organism evidence="5 6">
    <name type="scientific">Saccharopolyspora rectivirgula</name>
    <dbReference type="NCBI Taxonomy" id="28042"/>
    <lineage>
        <taxon>Bacteria</taxon>
        <taxon>Bacillati</taxon>
        <taxon>Actinomycetota</taxon>
        <taxon>Actinomycetes</taxon>
        <taxon>Pseudonocardiales</taxon>
        <taxon>Pseudonocardiaceae</taxon>
        <taxon>Saccharopolyspora</taxon>
    </lineage>
</organism>
<feature type="domain" description="RNase H type-1" evidence="4">
    <location>
        <begin position="1"/>
        <end position="140"/>
    </location>
</feature>
<dbReference type="InterPro" id="IPR012337">
    <property type="entry name" value="RNaseH-like_sf"/>
</dbReference>
<dbReference type="NCBIfam" id="NF005567">
    <property type="entry name" value="PRK07238.1"/>
    <property type="match status" value="1"/>
</dbReference>
<proteinExistence type="predicted"/>
<dbReference type="SUPFAM" id="SSF53254">
    <property type="entry name" value="Phosphoglycerate mutase-like"/>
    <property type="match status" value="1"/>
</dbReference>
<dbReference type="InterPro" id="IPR029033">
    <property type="entry name" value="His_PPase_superfam"/>
</dbReference>
<dbReference type="RefSeq" id="WP_029720604.1">
    <property type="nucleotide sequence ID" value="NZ_JAJUIW010000010.1"/>
</dbReference>
<dbReference type="Pfam" id="PF00300">
    <property type="entry name" value="His_Phos_1"/>
    <property type="match status" value="1"/>
</dbReference>
<dbReference type="eggNOG" id="COG0406">
    <property type="taxonomic scope" value="Bacteria"/>
</dbReference>
<dbReference type="InterPro" id="IPR002156">
    <property type="entry name" value="RNaseH_domain"/>
</dbReference>
<feature type="active site" description="Proton donor/acceptor; for phosphatase activity" evidence="1">
    <location>
        <position position="240"/>
    </location>
</feature>
<dbReference type="PIRSF" id="PIRSF036922">
    <property type="entry name" value="RNaseH_PGAM"/>
    <property type="match status" value="1"/>
</dbReference>
<dbReference type="Proteomes" id="UP000031419">
    <property type="component" value="Unassembled WGS sequence"/>
</dbReference>
<dbReference type="AlphaFoldDB" id="A0A073BC60"/>
<dbReference type="eggNOG" id="COG0328">
    <property type="taxonomic scope" value="Bacteria"/>
</dbReference>
<dbReference type="PROSITE" id="PS50879">
    <property type="entry name" value="RNASE_H_1"/>
    <property type="match status" value="1"/>
</dbReference>
<dbReference type="STRING" id="28042.GU90_04420"/>
<dbReference type="OrthoDB" id="5296884at2"/>
<comment type="caution">
    <text evidence="5">The sequence shown here is derived from an EMBL/GenBank/DDBJ whole genome shotgun (WGS) entry which is preliminary data.</text>
</comment>
<dbReference type="EMBL" id="JNVU01000013">
    <property type="protein sequence ID" value="KEI45359.1"/>
    <property type="molecule type" value="Genomic_DNA"/>
</dbReference>
<keyword evidence="6" id="KW-1185">Reference proteome</keyword>
<evidence type="ECO:0000259" key="4">
    <source>
        <dbReference type="PROSITE" id="PS50879"/>
    </source>
</evidence>
<evidence type="ECO:0000313" key="6">
    <source>
        <dbReference type="Proteomes" id="UP000031419"/>
    </source>
</evidence>
<feature type="active site" description="Proton donor/acceptor" evidence="2">
    <location>
        <position position="240"/>
    </location>
</feature>
<feature type="binding site" evidence="3">
    <location>
        <position position="216"/>
    </location>
    <ligand>
        <name>substrate</name>
    </ligand>
</feature>
<accession>A0A073BC60</accession>
<dbReference type="InterPro" id="IPR013078">
    <property type="entry name" value="His_Pase_superF_clade-1"/>
</dbReference>
<dbReference type="SMART" id="SM00855">
    <property type="entry name" value="PGAM"/>
    <property type="match status" value="1"/>
</dbReference>
<dbReference type="GO" id="GO:0016791">
    <property type="term" value="F:phosphatase activity"/>
    <property type="evidence" value="ECO:0007669"/>
    <property type="project" value="TreeGrafter"/>
</dbReference>